<dbReference type="SMART" id="SM00385">
    <property type="entry name" value="CYCLIN"/>
    <property type="match status" value="1"/>
</dbReference>
<dbReference type="FunFam" id="1.10.472.10:FF:000201">
    <property type="entry name" value="Cyclin pch1"/>
    <property type="match status" value="1"/>
</dbReference>
<feature type="compositionally biased region" description="Pro residues" evidence="7">
    <location>
        <begin position="511"/>
        <end position="539"/>
    </location>
</feature>
<dbReference type="CDD" id="cd20546">
    <property type="entry name" value="CYCLIN_SpCG1C_ScCTK2-like_rpt2"/>
    <property type="match status" value="1"/>
</dbReference>
<evidence type="ECO:0000259" key="8">
    <source>
        <dbReference type="SMART" id="SM00385"/>
    </source>
</evidence>
<feature type="compositionally biased region" description="Basic and acidic residues" evidence="7">
    <location>
        <begin position="470"/>
        <end position="483"/>
    </location>
</feature>
<feature type="compositionally biased region" description="Low complexity" evidence="7">
    <location>
        <begin position="501"/>
        <end position="510"/>
    </location>
</feature>
<dbReference type="InterPro" id="IPR036915">
    <property type="entry name" value="Cyclin-like_sf"/>
</dbReference>
<gene>
    <name evidence="9" type="ORF">BO78DRAFT_397804</name>
</gene>
<evidence type="ECO:0000256" key="2">
    <source>
        <dbReference type="ARBA" id="ARBA00011612"/>
    </source>
</evidence>
<evidence type="ECO:0000256" key="1">
    <source>
        <dbReference type="ARBA" id="ARBA00008638"/>
    </source>
</evidence>
<dbReference type="InterPro" id="IPR006671">
    <property type="entry name" value="Cyclin_N"/>
</dbReference>
<evidence type="ECO:0000256" key="6">
    <source>
        <dbReference type="RuleBase" id="RU000383"/>
    </source>
</evidence>
<evidence type="ECO:0000256" key="4">
    <source>
        <dbReference type="ARBA" id="ARBA00022491"/>
    </source>
</evidence>
<feature type="region of interest" description="Disordered" evidence="7">
    <location>
        <begin position="286"/>
        <end position="554"/>
    </location>
</feature>
<dbReference type="FunFam" id="1.10.472.10:FF:000072">
    <property type="entry name" value="Cyclin Pch1"/>
    <property type="match status" value="1"/>
</dbReference>
<dbReference type="GO" id="GO:0006357">
    <property type="term" value="P:regulation of transcription by RNA polymerase II"/>
    <property type="evidence" value="ECO:0007669"/>
    <property type="project" value="InterPro"/>
</dbReference>
<dbReference type="OrthoDB" id="25002at2759"/>
<keyword evidence="10" id="KW-1185">Reference proteome</keyword>
<evidence type="ECO:0000256" key="7">
    <source>
        <dbReference type="SAM" id="MobiDB-lite"/>
    </source>
</evidence>
<dbReference type="Gene3D" id="1.10.472.10">
    <property type="entry name" value="Cyclin-like"/>
    <property type="match status" value="2"/>
</dbReference>
<evidence type="ECO:0000256" key="3">
    <source>
        <dbReference type="ARBA" id="ARBA00014912"/>
    </source>
</evidence>
<feature type="domain" description="Cyclin-like" evidence="8">
    <location>
        <begin position="59"/>
        <end position="165"/>
    </location>
</feature>
<organism evidence="9 10">
    <name type="scientific">Aspergillus sclerotiicarbonarius (strain CBS 121057 / IBT 28362)</name>
    <dbReference type="NCBI Taxonomy" id="1448318"/>
    <lineage>
        <taxon>Eukaryota</taxon>
        <taxon>Fungi</taxon>
        <taxon>Dikarya</taxon>
        <taxon>Ascomycota</taxon>
        <taxon>Pezizomycotina</taxon>
        <taxon>Eurotiomycetes</taxon>
        <taxon>Eurotiomycetidae</taxon>
        <taxon>Eurotiales</taxon>
        <taxon>Aspergillaceae</taxon>
        <taxon>Aspergillus</taxon>
        <taxon>Aspergillus subgen. Circumdati</taxon>
    </lineage>
</organism>
<dbReference type="VEuPathDB" id="FungiDB:BO78DRAFT_397804"/>
<comment type="subunit">
    <text evidence="2">Component of the SRB8-11 complex, a regulatory module of the Mediator complex.</text>
</comment>
<dbReference type="GO" id="GO:0016538">
    <property type="term" value="F:cyclin-dependent protein serine/threonine kinase regulator activity"/>
    <property type="evidence" value="ECO:0007669"/>
    <property type="project" value="InterPro"/>
</dbReference>
<dbReference type="AlphaFoldDB" id="A0A319EHD7"/>
<reference evidence="9 10" key="1">
    <citation type="submission" date="2018-02" db="EMBL/GenBank/DDBJ databases">
        <title>The genomes of Aspergillus section Nigri reveals drivers in fungal speciation.</title>
        <authorList>
            <consortium name="DOE Joint Genome Institute"/>
            <person name="Vesth T.C."/>
            <person name="Nybo J."/>
            <person name="Theobald S."/>
            <person name="Brandl J."/>
            <person name="Frisvad J.C."/>
            <person name="Nielsen K.F."/>
            <person name="Lyhne E.K."/>
            <person name="Kogle M.E."/>
            <person name="Kuo A."/>
            <person name="Riley R."/>
            <person name="Clum A."/>
            <person name="Nolan M."/>
            <person name="Lipzen A."/>
            <person name="Salamov A."/>
            <person name="Henrissat B."/>
            <person name="Wiebenga A."/>
            <person name="De vries R.P."/>
            <person name="Grigoriev I.V."/>
            <person name="Mortensen U.H."/>
            <person name="Andersen M.R."/>
            <person name="Baker S.E."/>
        </authorList>
    </citation>
    <scope>NUCLEOTIDE SEQUENCE [LARGE SCALE GENOMIC DNA]</scope>
    <source>
        <strain evidence="9 10">CBS 121057</strain>
    </source>
</reference>
<protein>
    <recommendedName>
        <fullName evidence="3">RNA polymerase II holoenzyme cyclin-like subunit</fullName>
    </recommendedName>
</protein>
<comment type="similarity">
    <text evidence="1">Belongs to the cyclin family. Cyclin C subfamily.</text>
</comment>
<proteinExistence type="inferred from homology"/>
<feature type="compositionally biased region" description="Acidic residues" evidence="7">
    <location>
        <begin position="542"/>
        <end position="554"/>
    </location>
</feature>
<dbReference type="InterPro" id="IPR013763">
    <property type="entry name" value="Cyclin-like_dom"/>
</dbReference>
<dbReference type="EMBL" id="KZ826354">
    <property type="protein sequence ID" value="PYI05948.1"/>
    <property type="molecule type" value="Genomic_DNA"/>
</dbReference>
<dbReference type="SUPFAM" id="SSF47954">
    <property type="entry name" value="Cyclin-like"/>
    <property type="match status" value="2"/>
</dbReference>
<comment type="function">
    <text evidence="5">Component of the SRB8-11 complex. The SRB8-11 complex is a regulatory module of the Mediator complex which is itself involved in regulation of basal and activated RNA polymerase II-dependent transcription. The SRB8-11 complex may be involved in the transcriptional repression of a subset of genes regulated by Mediator. It may inhibit the association of the Mediator complex with RNA polymerase II to form the holoenzyme complex. The SRB8-11 complex phosphorylates the C-terminal domain (CTD) of the largest subunit of RNA polymerase II.</text>
</comment>
<dbReference type="STRING" id="1448318.A0A319EHD7"/>
<dbReference type="Proteomes" id="UP000248423">
    <property type="component" value="Unassembled WGS sequence"/>
</dbReference>
<dbReference type="Pfam" id="PF00134">
    <property type="entry name" value="Cyclin_N"/>
    <property type="match status" value="1"/>
</dbReference>
<evidence type="ECO:0000313" key="10">
    <source>
        <dbReference type="Proteomes" id="UP000248423"/>
    </source>
</evidence>
<name>A0A319EHD7_ASPSB</name>
<evidence type="ECO:0000256" key="5">
    <source>
        <dbReference type="ARBA" id="ARBA00025278"/>
    </source>
</evidence>
<evidence type="ECO:0000313" key="9">
    <source>
        <dbReference type="EMBL" id="PYI05948.1"/>
    </source>
</evidence>
<keyword evidence="6" id="KW-0195">Cyclin</keyword>
<accession>A0A319EHD7</accession>
<sequence>MASSADHSEIPPVPAPSNPVLLKTQEHWYFTDEELTRTPSQLDGMAMEAEHMSRSKGVNFISQVGIMLKLPQLTLATAAVYFHRFYMRHSMVDLPQRPGIHPYTTAAAALFLATKVEENVRRMKELVVACCRVGQKQPNMVVDEQSKEFWRWRDTILVHEDVVLEALCFDLQLEQPYRILYDFICFLSMQENKPLRNAAWAFVNDSGYTVLCLQFTARTIAAAALYAAAQHCDVGFEDDVLGRPWWEQLEVELTEVRRACMRMAKLYENNAANRHTLYYLTNPISTDEGTEKTRIPRAGGPADTTRPTNNARETDAVNGRKRSREPDDEAIPPAPTTDSMHHPQDPGPATQNGGRSPKRPRTESEGASVGRVPSSRIPKAPVPSGVSSFSHDRQHANGHGAPAAPYSHAYPTPSRHPHPLPPPPRPFPRRDSTSSRSGGGGNPGMPADPIQQRIDEIVQQNMPLQGGPGRAERRSQERHRGDWTQEPDPGRRRRPSGSTGGRQPSLDEQQPPLPLPSPPPPPPPEEQPRPPSQPEPPKAPEPDDDGGGSEEGEL</sequence>
<dbReference type="PANTHER" id="PTHR10026">
    <property type="entry name" value="CYCLIN"/>
    <property type="match status" value="1"/>
</dbReference>
<keyword evidence="4" id="KW-0678">Repressor</keyword>
<dbReference type="InterPro" id="IPR043198">
    <property type="entry name" value="Cyclin/Ssn8"/>
</dbReference>